<feature type="transmembrane region" description="Helical" evidence="5">
    <location>
        <begin position="168"/>
        <end position="189"/>
    </location>
</feature>
<feature type="transmembrane region" description="Helical" evidence="5">
    <location>
        <begin position="277"/>
        <end position="297"/>
    </location>
</feature>
<name>A0A139ANM6_GONPJ</name>
<reference evidence="7 8" key="1">
    <citation type="journal article" date="2015" name="Genome Biol. Evol.">
        <title>Phylogenomic analyses indicate that early fungi evolved digesting cell walls of algal ancestors of land plants.</title>
        <authorList>
            <person name="Chang Y."/>
            <person name="Wang S."/>
            <person name="Sekimoto S."/>
            <person name="Aerts A.L."/>
            <person name="Choi C."/>
            <person name="Clum A."/>
            <person name="LaButti K.M."/>
            <person name="Lindquist E.A."/>
            <person name="Yee Ngan C."/>
            <person name="Ohm R.A."/>
            <person name="Salamov A.A."/>
            <person name="Grigoriev I.V."/>
            <person name="Spatafora J.W."/>
            <person name="Berbee M.L."/>
        </authorList>
    </citation>
    <scope>NUCLEOTIDE SEQUENCE [LARGE SCALE GENOMIC DNA]</scope>
    <source>
        <strain evidence="7 8">JEL478</strain>
    </source>
</reference>
<keyword evidence="8" id="KW-1185">Reference proteome</keyword>
<dbReference type="Proteomes" id="UP000070544">
    <property type="component" value="Unassembled WGS sequence"/>
</dbReference>
<dbReference type="GO" id="GO:0016020">
    <property type="term" value="C:membrane"/>
    <property type="evidence" value="ECO:0007669"/>
    <property type="project" value="UniProtKB-SubCell"/>
</dbReference>
<evidence type="ECO:0000256" key="3">
    <source>
        <dbReference type="ARBA" id="ARBA00022989"/>
    </source>
</evidence>
<dbReference type="GO" id="GO:0055085">
    <property type="term" value="P:transmembrane transport"/>
    <property type="evidence" value="ECO:0007669"/>
    <property type="project" value="InterPro"/>
</dbReference>
<dbReference type="Pfam" id="PF00916">
    <property type="entry name" value="Sulfate_transp"/>
    <property type="match status" value="1"/>
</dbReference>
<feature type="transmembrane region" description="Helical" evidence="5">
    <location>
        <begin position="489"/>
        <end position="507"/>
    </location>
</feature>
<dbReference type="AlphaFoldDB" id="A0A139ANM6"/>
<evidence type="ECO:0000313" key="8">
    <source>
        <dbReference type="Proteomes" id="UP000070544"/>
    </source>
</evidence>
<feature type="transmembrane region" description="Helical" evidence="5">
    <location>
        <begin position="545"/>
        <end position="574"/>
    </location>
</feature>
<evidence type="ECO:0000256" key="5">
    <source>
        <dbReference type="SAM" id="Phobius"/>
    </source>
</evidence>
<feature type="transmembrane region" description="Helical" evidence="5">
    <location>
        <begin position="196"/>
        <end position="213"/>
    </location>
</feature>
<evidence type="ECO:0000256" key="4">
    <source>
        <dbReference type="ARBA" id="ARBA00023136"/>
    </source>
</evidence>
<dbReference type="SUPFAM" id="SSF52091">
    <property type="entry name" value="SpoIIaa-like"/>
    <property type="match status" value="1"/>
</dbReference>
<protein>
    <recommendedName>
        <fullName evidence="6">STAS domain-containing protein</fullName>
    </recommendedName>
</protein>
<dbReference type="PANTHER" id="PTHR11814">
    <property type="entry name" value="SULFATE TRANSPORTER"/>
    <property type="match status" value="1"/>
</dbReference>
<dbReference type="Pfam" id="PF01740">
    <property type="entry name" value="STAS"/>
    <property type="match status" value="1"/>
</dbReference>
<dbReference type="InterPro" id="IPR011547">
    <property type="entry name" value="SLC26A/SulP_dom"/>
</dbReference>
<organism evidence="7 8">
    <name type="scientific">Gonapodya prolifera (strain JEL478)</name>
    <name type="common">Monoblepharis prolifera</name>
    <dbReference type="NCBI Taxonomy" id="1344416"/>
    <lineage>
        <taxon>Eukaryota</taxon>
        <taxon>Fungi</taxon>
        <taxon>Fungi incertae sedis</taxon>
        <taxon>Chytridiomycota</taxon>
        <taxon>Chytridiomycota incertae sedis</taxon>
        <taxon>Monoblepharidomycetes</taxon>
        <taxon>Monoblepharidales</taxon>
        <taxon>Gonapodyaceae</taxon>
        <taxon>Gonapodya</taxon>
    </lineage>
</organism>
<feature type="domain" description="STAS" evidence="6">
    <location>
        <begin position="641"/>
        <end position="776"/>
    </location>
</feature>
<evidence type="ECO:0000256" key="1">
    <source>
        <dbReference type="ARBA" id="ARBA00004141"/>
    </source>
</evidence>
<accession>A0A139ANM6</accession>
<dbReference type="CDD" id="cd07042">
    <property type="entry name" value="STAS_SulP_like_sulfate_transporter"/>
    <property type="match status" value="1"/>
</dbReference>
<dbReference type="InterPro" id="IPR036513">
    <property type="entry name" value="STAS_dom_sf"/>
</dbReference>
<feature type="transmembrane region" description="Helical" evidence="5">
    <location>
        <begin position="363"/>
        <end position="380"/>
    </location>
</feature>
<keyword evidence="3 5" id="KW-1133">Transmembrane helix</keyword>
<dbReference type="InterPro" id="IPR001902">
    <property type="entry name" value="SLC26A/SulP_fam"/>
</dbReference>
<feature type="transmembrane region" description="Helical" evidence="5">
    <location>
        <begin position="513"/>
        <end position="533"/>
    </location>
</feature>
<comment type="subcellular location">
    <subcellularLocation>
        <location evidence="1">Membrane</location>
        <topology evidence="1">Multi-pass membrane protein</topology>
    </subcellularLocation>
</comment>
<gene>
    <name evidence="7" type="ORF">M427DRAFT_225313</name>
</gene>
<dbReference type="PROSITE" id="PS50801">
    <property type="entry name" value="STAS"/>
    <property type="match status" value="1"/>
</dbReference>
<dbReference type="OrthoDB" id="427213at2759"/>
<feature type="transmembrane region" description="Helical" evidence="5">
    <location>
        <begin position="250"/>
        <end position="270"/>
    </location>
</feature>
<dbReference type="EMBL" id="KQ965743">
    <property type="protein sequence ID" value="KXS18244.1"/>
    <property type="molecule type" value="Genomic_DNA"/>
</dbReference>
<evidence type="ECO:0000256" key="2">
    <source>
        <dbReference type="ARBA" id="ARBA00022692"/>
    </source>
</evidence>
<dbReference type="InterPro" id="IPR002645">
    <property type="entry name" value="STAS_dom"/>
</dbReference>
<evidence type="ECO:0000259" key="6">
    <source>
        <dbReference type="PROSITE" id="PS50801"/>
    </source>
</evidence>
<feature type="transmembrane region" description="Helical" evidence="5">
    <location>
        <begin position="144"/>
        <end position="162"/>
    </location>
</feature>
<dbReference type="Gene3D" id="3.30.750.24">
    <property type="entry name" value="STAS domain"/>
    <property type="match status" value="1"/>
</dbReference>
<feature type="transmembrane region" description="Helical" evidence="5">
    <location>
        <begin position="332"/>
        <end position="351"/>
    </location>
</feature>
<keyword evidence="4 5" id="KW-0472">Membrane</keyword>
<dbReference type="OMA" id="CECAIHA"/>
<proteinExistence type="predicted"/>
<sequence>MTKDGSDSSAPHITIDDVSAESKAQALDDFPEDYWRLATRRRSTVRALMKTLADVEDESHQDEHLPEIENSSFMEQSFTSSTQSTTDRLRCECAIHASGGETNQVVQTLAEYKATHKILRPDHFLSEAFKFKDDMTRKSQKKSFWSHLSTNIFPFLGMLSSYDLRTFLYDLKAGLTIGVVLVPQAIAYAGLANVDAINALVSAIFPLYVYAILGGSRQLSVGPEALSSVLVGVSVLETLREPDYADLRPAQIASTICFICGIIALGLGVLRLGFIDNLLNGFLLVGFVTGVAVLVMTEQLPGLLALPRRPAGNLSSLEKLIQSCQQFPSAKWQPALLGVLVVAFLLAMPEIRKRVKYAWIKNIPDIFILVVLSILLSWAIDFEGHGIPVIGKLQNTLPMPEVPVIDGDLFGRLLQPCIIITLVGFIESISSARGFALKNDYEVTETQELIALGTANVFGSFFSCYPVFGSLPRSRILALSGGKTTVATVIGATVVLVIVLGLSRVFYYLPKSVVAGIVFVAAFKLIEFGEIFFTFRMRKWGEIFFMLITFATTFFLAIEVGIILCLILSTLILVNRNCKPHLSILGRITTDSLHSTSTLNKDDSENTMELRVQVGVVPQPSTSSLLVAPPSLTDVYADIMRQPNAHLVAKILIVAVDAPLQYYNVGELKHQIAVLIKTYEKISNRCLAVDCVRTDSNNGVGGLEAILFDMKHCEDMDSSGIYILKKIVKSFAHHNVAVAFSRLLPVHIDMFSHSGLIDLIGKDMVFATIQEGVAFLKK</sequence>
<evidence type="ECO:0000313" key="7">
    <source>
        <dbReference type="EMBL" id="KXS18244.1"/>
    </source>
</evidence>
<keyword evidence="2 5" id="KW-0812">Transmembrane</keyword>
<feature type="transmembrane region" description="Helical" evidence="5">
    <location>
        <begin position="449"/>
        <end position="468"/>
    </location>
</feature>
<dbReference type="STRING" id="1344416.A0A139ANM6"/>